<proteinExistence type="predicted"/>
<keyword evidence="2" id="KW-0238">DNA-binding</keyword>
<dbReference type="PANTHER" id="PTHR43280">
    <property type="entry name" value="ARAC-FAMILY TRANSCRIPTIONAL REGULATOR"/>
    <property type="match status" value="1"/>
</dbReference>
<dbReference type="SUPFAM" id="SSF46689">
    <property type="entry name" value="Homeodomain-like"/>
    <property type="match status" value="2"/>
</dbReference>
<dbReference type="Gene3D" id="3.40.50.2300">
    <property type="match status" value="1"/>
</dbReference>
<feature type="domain" description="Response regulatory" evidence="6">
    <location>
        <begin position="3"/>
        <end position="120"/>
    </location>
</feature>
<dbReference type="SMART" id="SM00448">
    <property type="entry name" value="REC"/>
    <property type="match status" value="1"/>
</dbReference>
<name>A0ABW3S294_9BACL</name>
<reference evidence="8" key="1">
    <citation type="journal article" date="2019" name="Int. J. Syst. Evol. Microbiol.">
        <title>The Global Catalogue of Microorganisms (GCM) 10K type strain sequencing project: providing services to taxonomists for standard genome sequencing and annotation.</title>
        <authorList>
            <consortium name="The Broad Institute Genomics Platform"/>
            <consortium name="The Broad Institute Genome Sequencing Center for Infectious Disease"/>
            <person name="Wu L."/>
            <person name="Ma J."/>
        </authorList>
    </citation>
    <scope>NUCLEOTIDE SEQUENCE [LARGE SCALE GENOMIC DNA]</scope>
    <source>
        <strain evidence="8">CCUG 59189</strain>
    </source>
</reference>
<organism evidence="7 8">
    <name type="scientific">Paenibacillus puldeungensis</name>
    <dbReference type="NCBI Taxonomy" id="696536"/>
    <lineage>
        <taxon>Bacteria</taxon>
        <taxon>Bacillati</taxon>
        <taxon>Bacillota</taxon>
        <taxon>Bacilli</taxon>
        <taxon>Bacillales</taxon>
        <taxon>Paenibacillaceae</taxon>
        <taxon>Paenibacillus</taxon>
    </lineage>
</organism>
<dbReference type="Proteomes" id="UP001597262">
    <property type="component" value="Unassembled WGS sequence"/>
</dbReference>
<evidence type="ECO:0000256" key="1">
    <source>
        <dbReference type="ARBA" id="ARBA00023015"/>
    </source>
</evidence>
<dbReference type="PROSITE" id="PS50110">
    <property type="entry name" value="RESPONSE_REGULATORY"/>
    <property type="match status" value="1"/>
</dbReference>
<keyword evidence="8" id="KW-1185">Reference proteome</keyword>
<evidence type="ECO:0000259" key="6">
    <source>
        <dbReference type="PROSITE" id="PS50110"/>
    </source>
</evidence>
<feature type="modified residue" description="4-aspartylphosphate" evidence="4">
    <location>
        <position position="55"/>
    </location>
</feature>
<evidence type="ECO:0000256" key="2">
    <source>
        <dbReference type="ARBA" id="ARBA00023125"/>
    </source>
</evidence>
<dbReference type="InterPro" id="IPR018060">
    <property type="entry name" value="HTH_AraC"/>
</dbReference>
<dbReference type="Pfam" id="PF12833">
    <property type="entry name" value="HTH_18"/>
    <property type="match status" value="1"/>
</dbReference>
<keyword evidence="3" id="KW-0804">Transcription</keyword>
<dbReference type="InterPro" id="IPR001789">
    <property type="entry name" value="Sig_transdc_resp-reg_receiver"/>
</dbReference>
<keyword evidence="1" id="KW-0805">Transcription regulation</keyword>
<dbReference type="Pfam" id="PF00072">
    <property type="entry name" value="Response_reg"/>
    <property type="match status" value="1"/>
</dbReference>
<feature type="domain" description="HTH araC/xylS-type" evidence="5">
    <location>
        <begin position="259"/>
        <end position="357"/>
    </location>
</feature>
<comment type="caution">
    <text evidence="7">The sequence shown here is derived from an EMBL/GenBank/DDBJ whole genome shotgun (WGS) entry which is preliminary data.</text>
</comment>
<dbReference type="PANTHER" id="PTHR43280:SF10">
    <property type="entry name" value="REGULATORY PROTEIN POCR"/>
    <property type="match status" value="1"/>
</dbReference>
<dbReference type="RefSeq" id="WP_379320652.1">
    <property type="nucleotide sequence ID" value="NZ_JBHTLM010000014.1"/>
</dbReference>
<dbReference type="InterPro" id="IPR009057">
    <property type="entry name" value="Homeodomain-like_sf"/>
</dbReference>
<evidence type="ECO:0000256" key="4">
    <source>
        <dbReference type="PROSITE-ProRule" id="PRU00169"/>
    </source>
</evidence>
<dbReference type="CDD" id="cd17536">
    <property type="entry name" value="REC_YesN-like"/>
    <property type="match status" value="1"/>
</dbReference>
<accession>A0ABW3S294</accession>
<dbReference type="InterPro" id="IPR011006">
    <property type="entry name" value="CheY-like_superfamily"/>
</dbReference>
<dbReference type="PROSITE" id="PS01124">
    <property type="entry name" value="HTH_ARAC_FAMILY_2"/>
    <property type="match status" value="1"/>
</dbReference>
<dbReference type="Gene3D" id="1.10.10.60">
    <property type="entry name" value="Homeodomain-like"/>
    <property type="match status" value="2"/>
</dbReference>
<keyword evidence="4" id="KW-0597">Phosphoprotein</keyword>
<protein>
    <submittedName>
        <fullName evidence="7">Response regulator</fullName>
    </submittedName>
</protein>
<dbReference type="EMBL" id="JBHTLM010000014">
    <property type="protein sequence ID" value="MFD1178211.1"/>
    <property type="molecule type" value="Genomic_DNA"/>
</dbReference>
<evidence type="ECO:0000313" key="8">
    <source>
        <dbReference type="Proteomes" id="UP001597262"/>
    </source>
</evidence>
<sequence length="360" mass="41516">MFNVLIIDDEPWAREVVKSLGAWDSLELSVVGEAEDGKTGLRLITELNPDIVITDMRMPAIDGIELLKRINTDFPSIKIIVMSGYDDFVYLKQAIASRALDYLLKPFDEAELNEALRKCREELKERRKTTSPLSITPVDFSSDALNDRYLILRQRALASLIELDVPGIMQAFEQLNDFISEEFENGLDDETKVLIQEDYAELLVRFLNNHHHFSLSEVFGEDEAMVLKERPLHNLSLLCVRAIEWIQSRKKSKTRLTIDGVTAYIEKHYADPISLESIAQHFYVSKEHLSRAFKSTTGENLSDFIVRIRMEKAKNLLEKAEISIKHAARLTGYPELPYFHRVFKKQFGITPGEFKRRHEK</sequence>
<dbReference type="SUPFAM" id="SSF52172">
    <property type="entry name" value="CheY-like"/>
    <property type="match status" value="1"/>
</dbReference>
<gene>
    <name evidence="7" type="ORF">ACFQ3W_18120</name>
</gene>
<dbReference type="SMART" id="SM00342">
    <property type="entry name" value="HTH_ARAC"/>
    <property type="match status" value="1"/>
</dbReference>
<evidence type="ECO:0000259" key="5">
    <source>
        <dbReference type="PROSITE" id="PS01124"/>
    </source>
</evidence>
<evidence type="ECO:0000256" key="3">
    <source>
        <dbReference type="ARBA" id="ARBA00023163"/>
    </source>
</evidence>
<evidence type="ECO:0000313" key="7">
    <source>
        <dbReference type="EMBL" id="MFD1178211.1"/>
    </source>
</evidence>